<comment type="caution">
    <text evidence="1">The sequence shown here is derived from an EMBL/GenBank/DDBJ whole genome shotgun (WGS) entry which is preliminary data.</text>
</comment>
<name>A0A645JJA7_9ZZZZ</name>
<reference evidence="1" key="1">
    <citation type="submission" date="2019-08" db="EMBL/GenBank/DDBJ databases">
        <authorList>
            <person name="Kucharzyk K."/>
            <person name="Murdoch R.W."/>
            <person name="Higgins S."/>
            <person name="Loffler F."/>
        </authorList>
    </citation>
    <scope>NUCLEOTIDE SEQUENCE</scope>
</reference>
<sequence length="125" mass="14288">MAVSFLRYGQGNDRDLWFTHRCQYAFQTINLRMQCIFHHAHDSRSPGISRHLCNGIQIILLFQIENLLLAANQIHFAVAPVTAVICSQNVSVNPLMCAVKRAKPQMNNTRNQFCTIVVRKCSLCR</sequence>
<proteinExistence type="predicted"/>
<protein>
    <submittedName>
        <fullName evidence="1">Uncharacterized protein</fullName>
    </submittedName>
</protein>
<dbReference type="AlphaFoldDB" id="A0A645JJA7"/>
<organism evidence="1">
    <name type="scientific">bioreactor metagenome</name>
    <dbReference type="NCBI Taxonomy" id="1076179"/>
    <lineage>
        <taxon>unclassified sequences</taxon>
        <taxon>metagenomes</taxon>
        <taxon>ecological metagenomes</taxon>
    </lineage>
</organism>
<evidence type="ECO:0000313" key="1">
    <source>
        <dbReference type="EMBL" id="MPN63516.1"/>
    </source>
</evidence>
<dbReference type="EMBL" id="VSSQ01143079">
    <property type="protein sequence ID" value="MPN63516.1"/>
    <property type="molecule type" value="Genomic_DNA"/>
</dbReference>
<gene>
    <name evidence="1" type="ORF">SDC9_211280</name>
</gene>
<accession>A0A645JJA7</accession>